<dbReference type="Proteomes" id="UP000887577">
    <property type="component" value="Unplaced"/>
</dbReference>
<name>A0A914Z2R6_9BILA</name>
<evidence type="ECO:0000313" key="2">
    <source>
        <dbReference type="WBParaSite" id="PSU_v2.g455.t1"/>
    </source>
</evidence>
<evidence type="ECO:0000313" key="1">
    <source>
        <dbReference type="Proteomes" id="UP000887577"/>
    </source>
</evidence>
<dbReference type="AlphaFoldDB" id="A0A914Z2R6"/>
<proteinExistence type="predicted"/>
<accession>A0A914Z2R6</accession>
<keyword evidence="1" id="KW-1185">Reference proteome</keyword>
<reference evidence="2" key="1">
    <citation type="submission" date="2022-11" db="UniProtKB">
        <authorList>
            <consortium name="WormBaseParasite"/>
        </authorList>
    </citation>
    <scope>IDENTIFICATION</scope>
</reference>
<sequence length="141" mass="16881">MKELKMLTKSGNVEHLEVYEQIYFYDGTKLAPETLVALLPKLSRIFLNAYTITEETMKNLIKLEHPKQLSRIIWYRIEEEINVNLLCQFLEKHHEPGGIFRAWFSDDDYNERFGKEICEKMEKWEPKTRKPSNFPEINMPN</sequence>
<dbReference type="WBParaSite" id="PSU_v2.g455.t1">
    <property type="protein sequence ID" value="PSU_v2.g455.t1"/>
    <property type="gene ID" value="PSU_v2.g455"/>
</dbReference>
<organism evidence="1 2">
    <name type="scientific">Panagrolaimus superbus</name>
    <dbReference type="NCBI Taxonomy" id="310955"/>
    <lineage>
        <taxon>Eukaryota</taxon>
        <taxon>Metazoa</taxon>
        <taxon>Ecdysozoa</taxon>
        <taxon>Nematoda</taxon>
        <taxon>Chromadorea</taxon>
        <taxon>Rhabditida</taxon>
        <taxon>Tylenchina</taxon>
        <taxon>Panagrolaimomorpha</taxon>
        <taxon>Panagrolaimoidea</taxon>
        <taxon>Panagrolaimidae</taxon>
        <taxon>Panagrolaimus</taxon>
    </lineage>
</organism>
<protein>
    <submittedName>
        <fullName evidence="2">Uncharacterized protein</fullName>
    </submittedName>
</protein>